<dbReference type="AlphaFoldDB" id="A0AA88ASJ3"/>
<dbReference type="Proteomes" id="UP001187192">
    <property type="component" value="Unassembled WGS sequence"/>
</dbReference>
<sequence>MGRKIVVGKLTLMAHGKSRSAPRDGEIASEISTRSCRRRARSSAVFSMSSKPSSPVSCFPRAEHAIFSDNGHLCSGFGGLGIWI</sequence>
<keyword evidence="2" id="KW-1185">Reference proteome</keyword>
<dbReference type="EMBL" id="BTGU01000023">
    <property type="protein sequence ID" value="GMN46431.1"/>
    <property type="molecule type" value="Genomic_DNA"/>
</dbReference>
<proteinExistence type="predicted"/>
<comment type="caution">
    <text evidence="1">The sequence shown here is derived from an EMBL/GenBank/DDBJ whole genome shotgun (WGS) entry which is preliminary data.</text>
</comment>
<organism evidence="1 2">
    <name type="scientific">Ficus carica</name>
    <name type="common">Common fig</name>
    <dbReference type="NCBI Taxonomy" id="3494"/>
    <lineage>
        <taxon>Eukaryota</taxon>
        <taxon>Viridiplantae</taxon>
        <taxon>Streptophyta</taxon>
        <taxon>Embryophyta</taxon>
        <taxon>Tracheophyta</taxon>
        <taxon>Spermatophyta</taxon>
        <taxon>Magnoliopsida</taxon>
        <taxon>eudicotyledons</taxon>
        <taxon>Gunneridae</taxon>
        <taxon>Pentapetalae</taxon>
        <taxon>rosids</taxon>
        <taxon>fabids</taxon>
        <taxon>Rosales</taxon>
        <taxon>Moraceae</taxon>
        <taxon>Ficeae</taxon>
        <taxon>Ficus</taxon>
    </lineage>
</organism>
<reference evidence="1" key="1">
    <citation type="submission" date="2023-07" db="EMBL/GenBank/DDBJ databases">
        <title>draft genome sequence of fig (Ficus carica).</title>
        <authorList>
            <person name="Takahashi T."/>
            <person name="Nishimura K."/>
        </authorList>
    </citation>
    <scope>NUCLEOTIDE SEQUENCE</scope>
</reference>
<gene>
    <name evidence="1" type="ORF">TIFTF001_015612</name>
</gene>
<evidence type="ECO:0000313" key="1">
    <source>
        <dbReference type="EMBL" id="GMN46431.1"/>
    </source>
</evidence>
<accession>A0AA88ASJ3</accession>
<protein>
    <submittedName>
        <fullName evidence="1">Uncharacterized protein</fullName>
    </submittedName>
</protein>
<evidence type="ECO:0000313" key="2">
    <source>
        <dbReference type="Proteomes" id="UP001187192"/>
    </source>
</evidence>
<name>A0AA88ASJ3_FICCA</name>